<dbReference type="OrthoDB" id="9802264at2"/>
<keyword evidence="2" id="KW-0547">Nucleotide-binding</keyword>
<dbReference type="InterPro" id="IPR003593">
    <property type="entry name" value="AAA+_ATPase"/>
</dbReference>
<feature type="region of interest" description="Disordered" evidence="4">
    <location>
        <begin position="1"/>
        <end position="32"/>
    </location>
</feature>
<dbReference type="KEGG" id="huw:FPZ11_08115"/>
<proteinExistence type="predicted"/>
<evidence type="ECO:0000313" key="6">
    <source>
        <dbReference type="EMBL" id="QDZ14724.1"/>
    </source>
</evidence>
<dbReference type="RefSeq" id="WP_146319885.1">
    <property type="nucleotide sequence ID" value="NZ_CP042305.1"/>
</dbReference>
<gene>
    <name evidence="6" type="ORF">FPZ11_08115</name>
</gene>
<dbReference type="GO" id="GO:0005524">
    <property type="term" value="F:ATP binding"/>
    <property type="evidence" value="ECO:0007669"/>
    <property type="project" value="UniProtKB-KW"/>
</dbReference>
<dbReference type="CDD" id="cd03255">
    <property type="entry name" value="ABC_MJ0796_LolCDE_FtsE"/>
    <property type="match status" value="1"/>
</dbReference>
<dbReference type="Proteomes" id="UP000320216">
    <property type="component" value="Chromosome"/>
</dbReference>
<feature type="domain" description="ABC transporter" evidence="5">
    <location>
        <begin position="35"/>
        <end position="255"/>
    </location>
</feature>
<dbReference type="InterPro" id="IPR027417">
    <property type="entry name" value="P-loop_NTPase"/>
</dbReference>
<keyword evidence="1" id="KW-0813">Transport</keyword>
<dbReference type="Pfam" id="PF00005">
    <property type="entry name" value="ABC_tran"/>
    <property type="match status" value="1"/>
</dbReference>
<dbReference type="GO" id="GO:0016887">
    <property type="term" value="F:ATP hydrolysis activity"/>
    <property type="evidence" value="ECO:0007669"/>
    <property type="project" value="InterPro"/>
</dbReference>
<dbReference type="PROSITE" id="PS00211">
    <property type="entry name" value="ABC_TRANSPORTER_1"/>
    <property type="match status" value="1"/>
</dbReference>
<dbReference type="PANTHER" id="PTHR24220">
    <property type="entry name" value="IMPORT ATP-BINDING PROTEIN"/>
    <property type="match status" value="1"/>
</dbReference>
<dbReference type="PROSITE" id="PS50893">
    <property type="entry name" value="ABC_TRANSPORTER_2"/>
    <property type="match status" value="1"/>
</dbReference>
<dbReference type="SMART" id="SM00382">
    <property type="entry name" value="AAA"/>
    <property type="match status" value="1"/>
</dbReference>
<evidence type="ECO:0000256" key="4">
    <source>
        <dbReference type="SAM" id="MobiDB-lite"/>
    </source>
</evidence>
<evidence type="ECO:0000256" key="3">
    <source>
        <dbReference type="ARBA" id="ARBA00022840"/>
    </source>
</evidence>
<dbReference type="AlphaFoldDB" id="A0A5B8M457"/>
<dbReference type="GO" id="GO:0022857">
    <property type="term" value="F:transmembrane transporter activity"/>
    <property type="evidence" value="ECO:0007669"/>
    <property type="project" value="TreeGrafter"/>
</dbReference>
<dbReference type="InterPro" id="IPR015854">
    <property type="entry name" value="ABC_transpr_LolD-like"/>
</dbReference>
<dbReference type="InterPro" id="IPR017911">
    <property type="entry name" value="MacB-like_ATP-bd"/>
</dbReference>
<sequence>MTDAEAEGFETRASRAPQPVGETRASGPAGEASVIQARGLTRRFVSGGETVEACRQIDLDVLPGEFVVIRGRSGAGKTTLLSLISGLTRPSEGSVRVLDVDVEASTEARLVDLRRTELSVIPQEFGLLDALTAAENVEVPLRLDEADARTRDAAVTAALEAVGLGKHTRQRPPELSGGQQQRVAVARALVRPGRLLLADEPTGSLDSATASVITDVLHDLARSRGVAVLVTTHDPVVVAKADRVLQMHDGHVTAA</sequence>
<evidence type="ECO:0000313" key="7">
    <source>
        <dbReference type="Proteomes" id="UP000320216"/>
    </source>
</evidence>
<dbReference type="SUPFAM" id="SSF52540">
    <property type="entry name" value="P-loop containing nucleoside triphosphate hydrolases"/>
    <property type="match status" value="1"/>
</dbReference>
<evidence type="ECO:0000259" key="5">
    <source>
        <dbReference type="PROSITE" id="PS50893"/>
    </source>
</evidence>
<evidence type="ECO:0000256" key="2">
    <source>
        <dbReference type="ARBA" id="ARBA00022741"/>
    </source>
</evidence>
<reference evidence="6 7" key="1">
    <citation type="submission" date="2019-07" db="EMBL/GenBank/DDBJ databases">
        <title>Full genome sequence of Humibacter sp. WJ7-1.</title>
        <authorList>
            <person name="Im W.-T."/>
        </authorList>
    </citation>
    <scope>NUCLEOTIDE SEQUENCE [LARGE SCALE GENOMIC DNA]</scope>
    <source>
        <strain evidence="6 7">WJ7-1</strain>
    </source>
</reference>
<dbReference type="InterPro" id="IPR017871">
    <property type="entry name" value="ABC_transporter-like_CS"/>
</dbReference>
<dbReference type="EMBL" id="CP042305">
    <property type="protein sequence ID" value="QDZ14724.1"/>
    <property type="molecule type" value="Genomic_DNA"/>
</dbReference>
<dbReference type="Gene3D" id="3.40.50.300">
    <property type="entry name" value="P-loop containing nucleotide triphosphate hydrolases"/>
    <property type="match status" value="1"/>
</dbReference>
<name>A0A5B8M457_9MICO</name>
<keyword evidence="3 6" id="KW-0067">ATP-binding</keyword>
<protein>
    <submittedName>
        <fullName evidence="6">ABC transporter ATP-binding protein</fullName>
    </submittedName>
</protein>
<keyword evidence="7" id="KW-1185">Reference proteome</keyword>
<evidence type="ECO:0000256" key="1">
    <source>
        <dbReference type="ARBA" id="ARBA00022448"/>
    </source>
</evidence>
<dbReference type="InterPro" id="IPR003439">
    <property type="entry name" value="ABC_transporter-like_ATP-bd"/>
</dbReference>
<accession>A0A5B8M457</accession>
<organism evidence="6 7">
    <name type="scientific">Humibacter ginsenosidimutans</name>
    <dbReference type="NCBI Taxonomy" id="2599293"/>
    <lineage>
        <taxon>Bacteria</taxon>
        <taxon>Bacillati</taxon>
        <taxon>Actinomycetota</taxon>
        <taxon>Actinomycetes</taxon>
        <taxon>Micrococcales</taxon>
        <taxon>Microbacteriaceae</taxon>
        <taxon>Humibacter</taxon>
    </lineage>
</organism>
<dbReference type="GO" id="GO:0005886">
    <property type="term" value="C:plasma membrane"/>
    <property type="evidence" value="ECO:0007669"/>
    <property type="project" value="TreeGrafter"/>
</dbReference>